<feature type="transmembrane region" description="Helical" evidence="1">
    <location>
        <begin position="322"/>
        <end position="339"/>
    </location>
</feature>
<gene>
    <name evidence="3" type="ORF">GCM10009114_06120</name>
</gene>
<evidence type="ECO:0000259" key="2">
    <source>
        <dbReference type="Pfam" id="PF01757"/>
    </source>
</evidence>
<name>A0ABP3WN72_9ALTE</name>
<dbReference type="InterPro" id="IPR002656">
    <property type="entry name" value="Acyl_transf_3_dom"/>
</dbReference>
<dbReference type="Proteomes" id="UP001500359">
    <property type="component" value="Unassembled WGS sequence"/>
</dbReference>
<dbReference type="EMBL" id="BAAAFD010000001">
    <property type="protein sequence ID" value="GAA0853413.1"/>
    <property type="molecule type" value="Genomic_DNA"/>
</dbReference>
<evidence type="ECO:0000256" key="1">
    <source>
        <dbReference type="SAM" id="Phobius"/>
    </source>
</evidence>
<organism evidence="3 4">
    <name type="scientific">Aliiglaciecola litoralis</name>
    <dbReference type="NCBI Taxonomy" id="582857"/>
    <lineage>
        <taxon>Bacteria</taxon>
        <taxon>Pseudomonadati</taxon>
        <taxon>Pseudomonadota</taxon>
        <taxon>Gammaproteobacteria</taxon>
        <taxon>Alteromonadales</taxon>
        <taxon>Alteromonadaceae</taxon>
        <taxon>Aliiglaciecola</taxon>
    </lineage>
</organism>
<evidence type="ECO:0000313" key="4">
    <source>
        <dbReference type="Proteomes" id="UP001500359"/>
    </source>
</evidence>
<feature type="transmembrane region" description="Helical" evidence="1">
    <location>
        <begin position="283"/>
        <end position="310"/>
    </location>
</feature>
<dbReference type="PANTHER" id="PTHR36927">
    <property type="entry name" value="BLR4337 PROTEIN"/>
    <property type="match status" value="1"/>
</dbReference>
<keyword evidence="1" id="KW-0472">Membrane</keyword>
<protein>
    <submittedName>
        <fullName evidence="3">Acyltransferase family protein</fullName>
    </submittedName>
</protein>
<dbReference type="InterPro" id="IPR050623">
    <property type="entry name" value="Glucan_succinyl_AcylTrfase"/>
</dbReference>
<dbReference type="GO" id="GO:0016746">
    <property type="term" value="F:acyltransferase activity"/>
    <property type="evidence" value="ECO:0007669"/>
    <property type="project" value="UniProtKB-KW"/>
</dbReference>
<evidence type="ECO:0000313" key="3">
    <source>
        <dbReference type="EMBL" id="GAA0853413.1"/>
    </source>
</evidence>
<feature type="transmembrane region" description="Helical" evidence="1">
    <location>
        <begin position="152"/>
        <end position="172"/>
    </location>
</feature>
<feature type="transmembrane region" description="Helical" evidence="1">
    <location>
        <begin position="184"/>
        <end position="203"/>
    </location>
</feature>
<keyword evidence="1" id="KW-1133">Transmembrane helix</keyword>
<dbReference type="RefSeq" id="WP_343856370.1">
    <property type="nucleotide sequence ID" value="NZ_BAAAFD010000001.1"/>
</dbReference>
<feature type="transmembrane region" description="Helical" evidence="1">
    <location>
        <begin position="223"/>
        <end position="240"/>
    </location>
</feature>
<dbReference type="PANTHER" id="PTHR36927:SF3">
    <property type="entry name" value="GLUCANS BIOSYNTHESIS PROTEIN C"/>
    <property type="match status" value="1"/>
</dbReference>
<feature type="transmembrane region" description="Helical" evidence="1">
    <location>
        <begin position="345"/>
        <end position="367"/>
    </location>
</feature>
<feature type="transmembrane region" description="Helical" evidence="1">
    <location>
        <begin position="92"/>
        <end position="110"/>
    </location>
</feature>
<dbReference type="Pfam" id="PF01757">
    <property type="entry name" value="Acyl_transf_3"/>
    <property type="match status" value="1"/>
</dbReference>
<feature type="domain" description="Acyltransferase 3" evidence="2">
    <location>
        <begin position="10"/>
        <end position="366"/>
    </location>
</feature>
<proteinExistence type="predicted"/>
<feature type="transmembrane region" description="Helical" evidence="1">
    <location>
        <begin position="59"/>
        <end position="80"/>
    </location>
</feature>
<sequence>MLEIQDSRRYDVDWLRTLAFLLLILYHIGMYYVQDWGWHIKSEHTFAWLQELMILTNRWRMSLLFFISAMALSLVVKRYSNMTLLKLRTNRLLVPLIFGMFVIVFPQVYVEAISQNLITPGVLSFWLEYINPNTSLLRDHHSPIGLLTWNHLWFLPYLWVYSVIVILSHQVLDRFIASIGPRIPFAVMFGLLCLALIGCWYWLAQSYPVTHALVDDWYNHSKYFLVFITGYTFARVDTWWQYVIAKRSWLLGIALLGYSFIVADRNGGFPWLAAQYEDSFAVQMLYGIFFTANHWAWIFALIGFAGAYLTKPTPFLLYANKAILPWYMFHQTVIIVVAWNLKEFALPAAIEFPLILGSTVLTCLIGYEIVRRTPLTRWLFGLKQQNKRGF</sequence>
<comment type="caution">
    <text evidence="3">The sequence shown here is derived from an EMBL/GenBank/DDBJ whole genome shotgun (WGS) entry which is preliminary data.</text>
</comment>
<feature type="transmembrane region" description="Helical" evidence="1">
    <location>
        <begin position="12"/>
        <end position="33"/>
    </location>
</feature>
<keyword evidence="3" id="KW-0808">Transferase</keyword>
<keyword evidence="4" id="KW-1185">Reference proteome</keyword>
<keyword evidence="3" id="KW-0012">Acyltransferase</keyword>
<reference evidence="4" key="1">
    <citation type="journal article" date="2019" name="Int. J. Syst. Evol. Microbiol.">
        <title>The Global Catalogue of Microorganisms (GCM) 10K type strain sequencing project: providing services to taxonomists for standard genome sequencing and annotation.</title>
        <authorList>
            <consortium name="The Broad Institute Genomics Platform"/>
            <consortium name="The Broad Institute Genome Sequencing Center for Infectious Disease"/>
            <person name="Wu L."/>
            <person name="Ma J."/>
        </authorList>
    </citation>
    <scope>NUCLEOTIDE SEQUENCE [LARGE SCALE GENOMIC DNA]</scope>
    <source>
        <strain evidence="4">JCM 15896</strain>
    </source>
</reference>
<keyword evidence="1" id="KW-0812">Transmembrane</keyword>
<accession>A0ABP3WN72</accession>
<feature type="transmembrane region" description="Helical" evidence="1">
    <location>
        <begin position="247"/>
        <end position="263"/>
    </location>
</feature>